<proteinExistence type="predicted"/>
<keyword evidence="2" id="KW-1185">Reference proteome</keyword>
<gene>
    <name evidence="1" type="ORF">MAMP_00127</name>
</gene>
<dbReference type="Proteomes" id="UP000003544">
    <property type="component" value="Unassembled WGS sequence"/>
</dbReference>
<evidence type="ECO:0000313" key="2">
    <source>
        <dbReference type="Proteomes" id="UP000003544"/>
    </source>
</evidence>
<dbReference type="EMBL" id="AFIG01000002">
    <property type="protein sequence ID" value="EGL53873.1"/>
    <property type="molecule type" value="Genomic_DNA"/>
</dbReference>
<organism evidence="1 2">
    <name type="scientific">Methylophaga aminisulfidivorans MP</name>
    <dbReference type="NCBI Taxonomy" id="1026882"/>
    <lineage>
        <taxon>Bacteria</taxon>
        <taxon>Pseudomonadati</taxon>
        <taxon>Pseudomonadota</taxon>
        <taxon>Gammaproteobacteria</taxon>
        <taxon>Thiotrichales</taxon>
        <taxon>Piscirickettsiaceae</taxon>
        <taxon>Methylophaga</taxon>
    </lineage>
</organism>
<accession>F5T0L5</accession>
<dbReference type="AlphaFoldDB" id="F5T0L5"/>
<protein>
    <submittedName>
        <fullName evidence="1">Uncharacterized protein</fullName>
    </submittedName>
</protein>
<sequence>MLHSLDESTLDMTISAFAATLAGGIAPERIQYEESDGIKTAHTILKAENVDMRSHFLVDEEYLQTLTVSGLKALVTESGFLAWYDAKDGKQTGHCEKEILKGKRDDQIKAIFKAGFDWRGYLPVEAQLRD</sequence>
<comment type="caution">
    <text evidence="1">The sequence shown here is derived from an EMBL/GenBank/DDBJ whole genome shotgun (WGS) entry which is preliminary data.</text>
</comment>
<dbReference type="STRING" id="1026882.MAMP_00127"/>
<reference evidence="1 2" key="1">
    <citation type="journal article" date="2011" name="J. Bacteriol.">
        <title>Draft genome sequence of Methylophaga aminisulfidivorans MP T.</title>
        <authorList>
            <person name="Han G.H."/>
            <person name="Kim W."/>
            <person name="Chun J."/>
            <person name="Kim S.W."/>
        </authorList>
    </citation>
    <scope>NUCLEOTIDE SEQUENCE [LARGE SCALE GENOMIC DNA]</scope>
    <source>
        <strain evidence="2">MP(T)</strain>
    </source>
</reference>
<name>F5T0L5_9GAMM</name>
<evidence type="ECO:0000313" key="1">
    <source>
        <dbReference type="EMBL" id="EGL53873.1"/>
    </source>
</evidence>